<keyword evidence="2" id="KW-1185">Reference proteome</keyword>
<dbReference type="AlphaFoldDB" id="A0A7J5APC8"/>
<dbReference type="EMBL" id="WAAU01000008">
    <property type="protein sequence ID" value="KAB1159468.1"/>
    <property type="molecule type" value="Genomic_DNA"/>
</dbReference>
<reference evidence="1 2" key="1">
    <citation type="submission" date="2019-09" db="EMBL/GenBank/DDBJ databases">
        <authorList>
            <person name="Cao W.R."/>
        </authorList>
    </citation>
    <scope>NUCLEOTIDE SEQUENCE [LARGE SCALE GENOMIC DNA]</scope>
    <source>
        <strain evidence="2">a4</strain>
    </source>
</reference>
<evidence type="ECO:0000313" key="2">
    <source>
        <dbReference type="Proteomes" id="UP000467305"/>
    </source>
</evidence>
<gene>
    <name evidence="1" type="ORF">F7018_03915</name>
</gene>
<sequence>MNVKKKEEFITPSQFYRNIRPEFFSDSKTISKVLLTKEQLAFEISQISTNQKHDSFETLCRRLAEKLITPNLIPQVGPTGGGDGKTDSETYPVSNYISERWFQSNNKWNENENWAFAMSAKKDWKPKVKSDVDKIIGTNRGYTKVYFFSNQKIRSKDKKETQDLINKNYKIELIILDAEWIIENVYSNHLLNDVIDSLNLSSLHLEEKVVGPNDLKRKEELFDIEERINNPNRTFEVDFQLVEDCLKSAILSRMIELPKNEVVGKFERAKRFVIKLDNLQQKIKIHYQLAWTYLNWYDDYKGFYQEFLEFKSLVNKEPNLSNLELYLNLYNLLTRISTIEEIKDYIGNNFSHDEKEFIKLLKECSKNQSKPSTALLCKFYLAIINISIKLKKRKSITNELINLQAYFKKSQNHSDIPFEQLKGIIDIYSELLPDNIEFDKLIDLIAKLESIRVSELSSAKIYLSRGTTKLKNNLNRESLVFFGKAVRKLAKEEVQDEFYFCLILLSDAYSRLGLYWAANNCLIIAINLYANEWFTKGKIDKRIYISLEKILKNEVILGRIPVLLSWYELFNIIKKYFDSEKKLDNDQMSIEELIDGCLSTRLLNTDYKNFHELSDLPEILDKHELWLSNGSVLYLLGYEEKIEIDKSKDSSFTKDSFKKFYNALANQPFAKQMAFQTNFLNSEDISFNTRVLGVDFIIKSNDDIQLIILGETILAYFESYLATAFENAFPLSEKIIISIKYQKLDDFFKIKSASKNSFILFIKQDYSYKSKDILGLMEEFLPLIIGKNYLFKDYNKFFENLYKNDEVNERLSLIFRHKNSLTNILTSKPKFFLKNWKNEKTTNYILKRKSNPIELKVSKLNLKSEKKINEKTFFNSVTHQNFKAQTVIDAELWDKAKWKGFGFLKLPSNNTLGIVLAFQNEDAGKKIFENWINEYGAIDTNDEICITIIKGIRKKNPYWYKILINKFMDIDNMKEGQFISSSSRFHMMEPKNDINLKNLIKGFEFFNNYTLIPAFIDKNYDMKPFFELGIQKSKLKIIDAWKIGIHNPERVVITDDDEPIIPSNIDNAPILELLKEKRNKK</sequence>
<name>A0A7J5APC8_9FLAO</name>
<evidence type="ECO:0000313" key="1">
    <source>
        <dbReference type="EMBL" id="KAB1159468.1"/>
    </source>
</evidence>
<dbReference type="Proteomes" id="UP000467305">
    <property type="component" value="Unassembled WGS sequence"/>
</dbReference>
<comment type="caution">
    <text evidence="1">The sequence shown here is derived from an EMBL/GenBank/DDBJ whole genome shotgun (WGS) entry which is preliminary data.</text>
</comment>
<dbReference type="RefSeq" id="WP_150898687.1">
    <property type="nucleotide sequence ID" value="NZ_WAAU01000008.1"/>
</dbReference>
<protein>
    <submittedName>
        <fullName evidence="1">Uncharacterized protein</fullName>
    </submittedName>
</protein>
<dbReference type="OrthoDB" id="7437075at2"/>
<accession>A0A7J5APC8</accession>
<proteinExistence type="predicted"/>
<organism evidence="1 2">
    <name type="scientific">Tenacibaculum aiptasiae</name>
    <dbReference type="NCBI Taxonomy" id="426481"/>
    <lineage>
        <taxon>Bacteria</taxon>
        <taxon>Pseudomonadati</taxon>
        <taxon>Bacteroidota</taxon>
        <taxon>Flavobacteriia</taxon>
        <taxon>Flavobacteriales</taxon>
        <taxon>Flavobacteriaceae</taxon>
        <taxon>Tenacibaculum</taxon>
    </lineage>
</organism>